<dbReference type="Pfam" id="PF13076">
    <property type="entry name" value="Fur_reg_FbpA"/>
    <property type="match status" value="1"/>
</dbReference>
<accession>A0A417Z093</accession>
<dbReference type="InterPro" id="IPR025072">
    <property type="entry name" value="Fur_reg_FbpA"/>
</dbReference>
<keyword evidence="2" id="KW-1185">Reference proteome</keyword>
<proteinExistence type="predicted"/>
<organism evidence="1 2">
    <name type="scientific">Neobacillus notoginsengisoli</name>
    <dbReference type="NCBI Taxonomy" id="1578198"/>
    <lineage>
        <taxon>Bacteria</taxon>
        <taxon>Bacillati</taxon>
        <taxon>Bacillota</taxon>
        <taxon>Bacilli</taxon>
        <taxon>Bacillales</taxon>
        <taxon>Bacillaceae</taxon>
        <taxon>Neobacillus</taxon>
    </lineage>
</organism>
<evidence type="ECO:0000313" key="2">
    <source>
        <dbReference type="Proteomes" id="UP000284416"/>
    </source>
</evidence>
<dbReference type="EMBL" id="QWEG01000001">
    <property type="protein sequence ID" value="RHW43456.1"/>
    <property type="molecule type" value="Genomic_DNA"/>
</dbReference>
<name>A0A417Z093_9BACI</name>
<comment type="caution">
    <text evidence="1">The sequence shown here is derived from an EMBL/GenBank/DDBJ whole genome shotgun (WGS) entry which is preliminary data.</text>
</comment>
<dbReference type="RefSeq" id="WP_118919064.1">
    <property type="nucleotide sequence ID" value="NZ_QWEG01000001.1"/>
</dbReference>
<dbReference type="Proteomes" id="UP000284416">
    <property type="component" value="Unassembled WGS sequence"/>
</dbReference>
<gene>
    <name evidence="1" type="primary">fbpA</name>
    <name evidence="1" type="ORF">D1B31_01995</name>
</gene>
<dbReference type="OrthoDB" id="2972281at2"/>
<evidence type="ECO:0000313" key="1">
    <source>
        <dbReference type="EMBL" id="RHW43456.1"/>
    </source>
</evidence>
<sequence length="65" mass="7790">MEKIKNTADDKRNLLITKLIGLDKFKIKEKQLYELSLSELEYEYFKSQYCDHPHGGHGSIRWKNF</sequence>
<reference evidence="1 2" key="1">
    <citation type="journal article" date="2017" name="Int. J. Syst. Evol. Microbiol.">
        <title>Bacillus notoginsengisoli sp. nov., a novel bacterium isolated from the rhizosphere of Panax notoginseng.</title>
        <authorList>
            <person name="Zhang M.Y."/>
            <person name="Cheng J."/>
            <person name="Cai Y."/>
            <person name="Zhang T.Y."/>
            <person name="Wu Y.Y."/>
            <person name="Manikprabhu D."/>
            <person name="Li W.J."/>
            <person name="Zhang Y.X."/>
        </authorList>
    </citation>
    <scope>NUCLEOTIDE SEQUENCE [LARGE SCALE GENOMIC DNA]</scope>
    <source>
        <strain evidence="1 2">JCM 30743</strain>
    </source>
</reference>
<protein>
    <submittedName>
        <fullName evidence="1">Fur-regulated basic protein FbpA</fullName>
    </submittedName>
</protein>
<dbReference type="AlphaFoldDB" id="A0A417Z093"/>